<dbReference type="EMBL" id="OZ020101">
    <property type="protein sequence ID" value="CAK9275374.1"/>
    <property type="molecule type" value="Genomic_DNA"/>
</dbReference>
<feature type="chain" id="PRO_5045273406" description="Lon proteolytic domain-containing protein" evidence="7">
    <location>
        <begin position="22"/>
        <end position="650"/>
    </location>
</feature>
<comment type="similarity">
    <text evidence="6">Belongs to the peptidase S16 family.</text>
</comment>
<keyword evidence="4 6" id="KW-0720">Serine protease</keyword>
<dbReference type="InterPro" id="IPR008269">
    <property type="entry name" value="Lon_proteolytic"/>
</dbReference>
<organism evidence="9 10">
    <name type="scientific">Sphagnum jensenii</name>
    <dbReference type="NCBI Taxonomy" id="128206"/>
    <lineage>
        <taxon>Eukaryota</taxon>
        <taxon>Viridiplantae</taxon>
        <taxon>Streptophyta</taxon>
        <taxon>Embryophyta</taxon>
        <taxon>Bryophyta</taxon>
        <taxon>Sphagnophytina</taxon>
        <taxon>Sphagnopsida</taxon>
        <taxon>Sphagnales</taxon>
        <taxon>Sphagnaceae</taxon>
        <taxon>Sphagnum</taxon>
    </lineage>
</organism>
<dbReference type="PROSITE" id="PS01046">
    <property type="entry name" value="LON_SER"/>
    <property type="match status" value="1"/>
</dbReference>
<reference evidence="9" key="1">
    <citation type="submission" date="2024-02" db="EMBL/GenBank/DDBJ databases">
        <authorList>
            <consortium name="ELIXIR-Norway"/>
            <consortium name="Elixir Norway"/>
        </authorList>
    </citation>
    <scope>NUCLEOTIDE SEQUENCE</scope>
</reference>
<dbReference type="InterPro" id="IPR027417">
    <property type="entry name" value="P-loop_NTPase"/>
</dbReference>
<dbReference type="Pfam" id="PF00004">
    <property type="entry name" value="AAA"/>
    <property type="match status" value="1"/>
</dbReference>
<dbReference type="InterPro" id="IPR027065">
    <property type="entry name" value="Lon_Prtase"/>
</dbReference>
<dbReference type="PROSITE" id="PS51786">
    <property type="entry name" value="LON_PROTEOLYTIC"/>
    <property type="match status" value="1"/>
</dbReference>
<protein>
    <recommendedName>
        <fullName evidence="8">Lon proteolytic domain-containing protein</fullName>
    </recommendedName>
</protein>
<keyword evidence="10" id="KW-1185">Reference proteome</keyword>
<name>A0ABP0X8E2_9BRYO</name>
<evidence type="ECO:0000256" key="3">
    <source>
        <dbReference type="ARBA" id="ARBA00022801"/>
    </source>
</evidence>
<proteinExistence type="inferred from homology"/>
<evidence type="ECO:0000259" key="8">
    <source>
        <dbReference type="PROSITE" id="PS51786"/>
    </source>
</evidence>
<dbReference type="Pfam" id="PF22667">
    <property type="entry name" value="Lon_lid"/>
    <property type="match status" value="1"/>
</dbReference>
<gene>
    <name evidence="9" type="ORF">CSSPJE1EN1_LOCUS20852</name>
</gene>
<evidence type="ECO:0000313" key="10">
    <source>
        <dbReference type="Proteomes" id="UP001497444"/>
    </source>
</evidence>
<keyword evidence="7" id="KW-0732">Signal</keyword>
<dbReference type="Gene3D" id="3.30.230.10">
    <property type="match status" value="1"/>
</dbReference>
<dbReference type="Proteomes" id="UP001497444">
    <property type="component" value="Chromosome 6"/>
</dbReference>
<dbReference type="Gene3D" id="1.20.58.1480">
    <property type="match status" value="1"/>
</dbReference>
<accession>A0ABP0X8E2</accession>
<keyword evidence="3 6" id="KW-0378">Hydrolase</keyword>
<evidence type="ECO:0000256" key="4">
    <source>
        <dbReference type="ARBA" id="ARBA00022825"/>
    </source>
</evidence>
<dbReference type="Gene3D" id="3.40.50.300">
    <property type="entry name" value="P-loop containing nucleotide triphosphate hydrolases"/>
    <property type="match status" value="1"/>
</dbReference>
<keyword evidence="1 6" id="KW-0645">Protease</keyword>
<evidence type="ECO:0000313" key="9">
    <source>
        <dbReference type="EMBL" id="CAK9275374.1"/>
    </source>
</evidence>
<dbReference type="SUPFAM" id="SSF52540">
    <property type="entry name" value="P-loop containing nucleoside triphosphate hydrolases"/>
    <property type="match status" value="1"/>
</dbReference>
<dbReference type="Pfam" id="PF05362">
    <property type="entry name" value="Lon_C"/>
    <property type="match status" value="1"/>
</dbReference>
<dbReference type="PANTHER" id="PTHR43718:SF2">
    <property type="entry name" value="LON PROTEASE HOMOLOG, MITOCHONDRIAL"/>
    <property type="match status" value="1"/>
</dbReference>
<dbReference type="InterPro" id="IPR008268">
    <property type="entry name" value="Peptidase_S16_AS"/>
</dbReference>
<keyword evidence="2" id="KW-0547">Nucleotide-binding</keyword>
<dbReference type="InterPro" id="IPR014721">
    <property type="entry name" value="Ribsml_uS5_D2-typ_fold_subgr"/>
</dbReference>
<keyword evidence="5" id="KW-0067">ATP-binding</keyword>
<dbReference type="InterPro" id="IPR003593">
    <property type="entry name" value="AAA+_ATPase"/>
</dbReference>
<evidence type="ECO:0000256" key="2">
    <source>
        <dbReference type="ARBA" id="ARBA00022741"/>
    </source>
</evidence>
<evidence type="ECO:0000256" key="6">
    <source>
        <dbReference type="PROSITE-ProRule" id="PRU01122"/>
    </source>
</evidence>
<evidence type="ECO:0000256" key="1">
    <source>
        <dbReference type="ARBA" id="ARBA00022670"/>
    </source>
</evidence>
<dbReference type="SMART" id="SM00382">
    <property type="entry name" value="AAA"/>
    <property type="match status" value="1"/>
</dbReference>
<dbReference type="InterPro" id="IPR003959">
    <property type="entry name" value="ATPase_AAA_core"/>
</dbReference>
<feature type="domain" description="Lon proteolytic" evidence="8">
    <location>
        <begin position="443"/>
        <end position="627"/>
    </location>
</feature>
<feature type="active site" evidence="6">
    <location>
        <position position="576"/>
    </location>
</feature>
<feature type="signal peptide" evidence="7">
    <location>
        <begin position="1"/>
        <end position="21"/>
    </location>
</feature>
<evidence type="ECO:0000256" key="7">
    <source>
        <dbReference type="SAM" id="SignalP"/>
    </source>
</evidence>
<dbReference type="Gene3D" id="1.10.8.60">
    <property type="match status" value="1"/>
</dbReference>
<dbReference type="PRINTS" id="PR00830">
    <property type="entry name" value="ENDOLAPTASE"/>
</dbReference>
<feature type="active site" evidence="6">
    <location>
        <position position="533"/>
    </location>
</feature>
<evidence type="ECO:0000256" key="5">
    <source>
        <dbReference type="ARBA" id="ARBA00022840"/>
    </source>
</evidence>
<dbReference type="PANTHER" id="PTHR43718">
    <property type="entry name" value="LON PROTEASE"/>
    <property type="match status" value="1"/>
</dbReference>
<sequence length="650" mass="71228">MGFHYTSVCIMIPFLLGLFKGIDWFGEFVVCFEQHTGEFNASKLADFGAALTTADEPSLQEVLEELDERALVVSKQEPAKQEPVFKFLLNCHGVMQQSIAKGVEEKISGDQRRYFLMEQLKAIKKVQFPSLFALTSPEENFDVYRAQKVLDDDHYGLSDVKERILEFIAVGRLRGTAQGKIICLAGPPGVGKTSIGRSIANALNRKFYRFSVGGLGDVAEIKGHRRTYVGAMPGKMVQCLKATGTGNPLVLIDEIDKVLFVCTANVVENIPDPLLDRMEVIRLVGYITDEKMHIARDYLEKSAREGSGVKPEQVELSDGALHTLIETYCREAGVRNLQKHIEKIYRKVALKLVRNQLQTLGMGPESPLTVEEVPVVPVADTATGDNQAESLPKTSSDVVIVEEPGDAVTENPPTPQEKLVVDDSNLSDYVGNPVFQSDRLYEQTPIGVVMGLAWTAMGGSTLYVETSLVEEGEGKGQLQITGQLGDVMKESATIAHTLSRAILREKEPQNNFFANSRIHLHVPAGATPKDGPSAGCTMITSMLSLAMKQTVRRDVAMTGEVTLTGRVLPIGGVKEKTVAARRSGVKTIIFPLANKRDYDELPAHVQEGLEVHFVDHYSEIFDLAFGIKPESEKQLAIAETELASPVSLAS</sequence>
<dbReference type="InterPro" id="IPR020568">
    <property type="entry name" value="Ribosomal_Su5_D2-typ_SF"/>
</dbReference>
<dbReference type="InterPro" id="IPR054594">
    <property type="entry name" value="Lon_lid"/>
</dbReference>
<dbReference type="SUPFAM" id="SSF54211">
    <property type="entry name" value="Ribosomal protein S5 domain 2-like"/>
    <property type="match status" value="1"/>
</dbReference>